<dbReference type="eggNOG" id="ENOG502ZIUW">
    <property type="taxonomic scope" value="Bacteria"/>
</dbReference>
<dbReference type="EMBL" id="CP001358">
    <property type="protein sequence ID" value="ACL48145.1"/>
    <property type="molecule type" value="Genomic_DNA"/>
</dbReference>
<dbReference type="KEGG" id="dds:Ddes_0230"/>
<organism evidence="1">
    <name type="scientific">Desulfovibrio desulfuricans (strain ATCC 27774 / DSM 6949 / MB)</name>
    <dbReference type="NCBI Taxonomy" id="525146"/>
    <lineage>
        <taxon>Bacteria</taxon>
        <taxon>Pseudomonadati</taxon>
        <taxon>Thermodesulfobacteriota</taxon>
        <taxon>Desulfovibrionia</taxon>
        <taxon>Desulfovibrionales</taxon>
        <taxon>Desulfovibrionaceae</taxon>
        <taxon>Desulfovibrio</taxon>
    </lineage>
</organism>
<evidence type="ECO:0008006" key="2">
    <source>
        <dbReference type="Google" id="ProtNLM"/>
    </source>
</evidence>
<accession>B8J308</accession>
<sequence>MAKIDEVGPWSIKKLDLLRNYLIAYTQIMTSEKIKSWCKSRHYVDAFAGATYHVDKESYELVEGSPRIALNLEPGFDTYSFIDMDRRRIEDTIDPLRDEYPEKANNIFTHCGDCNQILTEKILPQFPQSGFCPQRGFMFLDPYGINLNWSTVEAVANSRIFDVLINFSVMGVYRKLGGKPPSDCDRQKINALMGTEDWFEVAYAENKQLSLLELAEPQYERRSREIAERLVKYYQERLQTCFKYVSRAVIMKNSSGGPMYALILASHAELAKKKMEEIFARDKKRPNVNVTYG</sequence>
<dbReference type="STRING" id="525146.Ddes_0230"/>
<dbReference type="AlphaFoldDB" id="B8J308"/>
<dbReference type="HOGENOM" id="CLU_955440_0_0_7"/>
<dbReference type="InterPro" id="IPR031009">
    <property type="entry name" value="Tcm_partner"/>
</dbReference>
<evidence type="ECO:0000313" key="1">
    <source>
        <dbReference type="EMBL" id="ACL48145.1"/>
    </source>
</evidence>
<gene>
    <name evidence="1" type="ordered locus">Ddes_0230</name>
</gene>
<reference evidence="1" key="1">
    <citation type="submission" date="2009-01" db="EMBL/GenBank/DDBJ databases">
        <title>Complete sequence of Desulfovibrio desulfuricans subsp. desulfuricans str. ATCC 27774.</title>
        <authorList>
            <consortium name="US DOE Joint Genome Institute"/>
            <person name="Lucas S."/>
            <person name="Copeland A."/>
            <person name="Lapidus A."/>
            <person name="Glavina del Rio T."/>
            <person name="Tice H."/>
            <person name="Bruce D."/>
            <person name="Goodwin L."/>
            <person name="Pitluck S."/>
            <person name="Sims D."/>
            <person name="Lu M."/>
            <person name="Kiss H."/>
            <person name="Meineke L."/>
            <person name="Brettin T."/>
            <person name="Detter J.C."/>
            <person name="Han C."/>
            <person name="Larimer F."/>
            <person name="Land M."/>
            <person name="Hauser L."/>
            <person name="Kyrpides N."/>
            <person name="Ovchinnikova G."/>
            <person name="Hazen T.C."/>
        </authorList>
    </citation>
    <scope>NUCLEOTIDE SEQUENCE [LARGE SCALE GENOMIC DNA]</scope>
    <source>
        <strain evidence="1">ATCC 27774</strain>
    </source>
</reference>
<name>B8J308_DESDA</name>
<protein>
    <recommendedName>
        <fullName evidence="2">Three-Cys-motif partner protein TcmP</fullName>
    </recommendedName>
</protein>
<dbReference type="NCBIfam" id="TIGR04474">
    <property type="entry name" value="tcm_partner"/>
    <property type="match status" value="1"/>
</dbReference>
<proteinExistence type="predicted"/>